<dbReference type="AlphaFoldDB" id="A9DEA2"/>
<reference evidence="1 2" key="2">
    <citation type="submission" date="2012-06" db="EMBL/GenBank/DDBJ databases">
        <authorList>
            <person name="Fiebig A."/>
        </authorList>
    </citation>
    <scope>NUCLEOTIDE SEQUENCE [LARGE SCALE GENOMIC DNA]</scope>
    <source>
        <strain evidence="1 2">DFL-43</strain>
    </source>
</reference>
<protein>
    <recommendedName>
        <fullName evidence="3">DUF3313 domain-containing protein</fullName>
    </recommendedName>
</protein>
<sequence length="297" mass="30488">MIDTDTSPAEARKGAALADRLTGASRRKAMLAGCLITTAALTTGCTSVDLTETGALSSYSNLGQKTGQLTKSRTFVDKPAVAAARTVHILPAAFSGAAAGKITKPQDRLLVRNALDRAICVALSDKYVIVPADQPADLTVRNVVTGIVPTNKALAGVSTAVSFGSSFVLPVSVPRLPFGLGGLAVEGEVLGPENNQLAAMVWAKGANSITTSPRLSQVGDAYALAAAYGDSFSKLLIKGKAPAAIDISMPSRQRINAFFGGKPKYAACNTFGRAPGVPGMVGSMVGAPPEWTDKAGR</sequence>
<dbReference type="eggNOG" id="ENOG502Z8WI">
    <property type="taxonomic scope" value="Bacteria"/>
</dbReference>
<dbReference type="HOGENOM" id="CLU_065147_0_0_5"/>
<dbReference type="Pfam" id="PF11769">
    <property type="entry name" value="DUF3313"/>
    <property type="match status" value="1"/>
</dbReference>
<evidence type="ECO:0000313" key="1">
    <source>
        <dbReference type="EMBL" id="EDQ31997.1"/>
    </source>
</evidence>
<accession>A9DEA2</accession>
<comment type="caution">
    <text evidence="1">The sequence shown here is derived from an EMBL/GenBank/DDBJ whole genome shotgun (WGS) entry which is preliminary data.</text>
</comment>
<proteinExistence type="predicted"/>
<evidence type="ECO:0000313" key="2">
    <source>
        <dbReference type="Proteomes" id="UP000004291"/>
    </source>
</evidence>
<organism evidence="1 2">
    <name type="scientific">Hoeflea phototrophica (strain DSM 17068 / NCIMB 14078 / DFL-43)</name>
    <dbReference type="NCBI Taxonomy" id="411684"/>
    <lineage>
        <taxon>Bacteria</taxon>
        <taxon>Pseudomonadati</taxon>
        <taxon>Pseudomonadota</taxon>
        <taxon>Alphaproteobacteria</taxon>
        <taxon>Hyphomicrobiales</taxon>
        <taxon>Rhizobiaceae</taxon>
        <taxon>Hoeflea</taxon>
    </lineage>
</organism>
<keyword evidence="2" id="KW-1185">Reference proteome</keyword>
<dbReference type="RefSeq" id="WP_007198476.1">
    <property type="nucleotide sequence ID" value="NZ_CM002917.1"/>
</dbReference>
<dbReference type="InterPro" id="IPR021747">
    <property type="entry name" value="DUF3313"/>
</dbReference>
<dbReference type="Proteomes" id="UP000004291">
    <property type="component" value="Chromosome"/>
</dbReference>
<name>A9DEA2_HOEPD</name>
<evidence type="ECO:0008006" key="3">
    <source>
        <dbReference type="Google" id="ProtNLM"/>
    </source>
</evidence>
<dbReference type="EMBL" id="ABIA03000004">
    <property type="protein sequence ID" value="EDQ31997.1"/>
    <property type="molecule type" value="Genomic_DNA"/>
</dbReference>
<gene>
    <name evidence="1" type="ORF">HPDFL43_13570</name>
</gene>
<reference evidence="1 2" key="1">
    <citation type="submission" date="2007-10" db="EMBL/GenBank/DDBJ databases">
        <authorList>
            <person name="Wagner-Dobler I."/>
            <person name="Ferriera S."/>
            <person name="Johnson J."/>
            <person name="Kravitz S."/>
            <person name="Beeson K."/>
            <person name="Sutton G."/>
            <person name="Rogers Y.-H."/>
            <person name="Friedman R."/>
            <person name="Frazier M."/>
            <person name="Venter J.C."/>
        </authorList>
    </citation>
    <scope>NUCLEOTIDE SEQUENCE [LARGE SCALE GENOMIC DNA]</scope>
    <source>
        <strain evidence="1 2">DFL-43</strain>
    </source>
</reference>